<feature type="region of interest" description="Disordered" evidence="1">
    <location>
        <begin position="1"/>
        <end position="34"/>
    </location>
</feature>
<accession>A0A6J6J063</accession>
<reference evidence="2" key="1">
    <citation type="submission" date="2020-05" db="EMBL/GenBank/DDBJ databases">
        <authorList>
            <person name="Chiriac C."/>
            <person name="Salcher M."/>
            <person name="Ghai R."/>
            <person name="Kavagutti S V."/>
        </authorList>
    </citation>
    <scope>NUCLEOTIDE SEQUENCE</scope>
</reference>
<protein>
    <submittedName>
        <fullName evidence="2">Unannotated protein</fullName>
    </submittedName>
</protein>
<evidence type="ECO:0000256" key="1">
    <source>
        <dbReference type="SAM" id="MobiDB-lite"/>
    </source>
</evidence>
<dbReference type="AlphaFoldDB" id="A0A6J6J063"/>
<dbReference type="EMBL" id="CAEZVK010000057">
    <property type="protein sequence ID" value="CAB4630286.1"/>
    <property type="molecule type" value="Genomic_DNA"/>
</dbReference>
<sequence length="79" mass="8315">MVVWAVQPDGRGRPNSPPSENDPWNETEEASVEAENGREIGVVDGNVIAPPGQFAGVVSEPALIVKPDEEIVPAPTDAL</sequence>
<organism evidence="2">
    <name type="scientific">freshwater metagenome</name>
    <dbReference type="NCBI Taxonomy" id="449393"/>
    <lineage>
        <taxon>unclassified sequences</taxon>
        <taxon>metagenomes</taxon>
        <taxon>ecological metagenomes</taxon>
    </lineage>
</organism>
<proteinExistence type="predicted"/>
<gene>
    <name evidence="2" type="ORF">UFOPK2000_00672</name>
</gene>
<evidence type="ECO:0000313" key="2">
    <source>
        <dbReference type="EMBL" id="CAB4630286.1"/>
    </source>
</evidence>
<name>A0A6J6J063_9ZZZZ</name>
<feature type="compositionally biased region" description="Acidic residues" evidence="1">
    <location>
        <begin position="23"/>
        <end position="32"/>
    </location>
</feature>